<dbReference type="AlphaFoldDB" id="A0A1Y1ZKN1"/>
<name>A0A1Y1ZKN1_9PLEO</name>
<sequence length="142" mass="15451">MAAKRLVTWGGVGALGVGTYYLYNAGGSPTIAEKKLEEDAARALRKAKGEMPGREGEASKYIELTKAQVEENYRQAAASAKDTTNKIDAKLDGYRRDAEKKIDQTRQETGKNLSNAVDKFDATVTDKAAKTQSWLGSWFGGK</sequence>
<protein>
    <recommendedName>
        <fullName evidence="3">Calcofluor white hypersensitive protein</fullName>
    </recommendedName>
</protein>
<comment type="caution">
    <text evidence="1">The sequence shown here is derived from an EMBL/GenBank/DDBJ whole genome shotgun (WGS) entry which is preliminary data.</text>
</comment>
<evidence type="ECO:0000313" key="2">
    <source>
        <dbReference type="Proteomes" id="UP000193144"/>
    </source>
</evidence>
<dbReference type="OrthoDB" id="5355126at2759"/>
<reference evidence="1 2" key="1">
    <citation type="submission" date="2016-07" db="EMBL/GenBank/DDBJ databases">
        <title>Pervasive Adenine N6-methylation of Active Genes in Fungi.</title>
        <authorList>
            <consortium name="DOE Joint Genome Institute"/>
            <person name="Mondo S.J."/>
            <person name="Dannebaum R.O."/>
            <person name="Kuo R.C."/>
            <person name="Labutti K."/>
            <person name="Haridas S."/>
            <person name="Kuo A."/>
            <person name="Salamov A."/>
            <person name="Ahrendt S.R."/>
            <person name="Lipzen A."/>
            <person name="Sullivan W."/>
            <person name="Andreopoulos W.B."/>
            <person name="Clum A."/>
            <person name="Lindquist E."/>
            <person name="Daum C."/>
            <person name="Ramamoorthy G.K."/>
            <person name="Gryganskyi A."/>
            <person name="Culley D."/>
            <person name="Magnuson J.K."/>
            <person name="James T.Y."/>
            <person name="O'Malley M.A."/>
            <person name="Stajich J.E."/>
            <person name="Spatafora J.W."/>
            <person name="Visel A."/>
            <person name="Grigoriev I.V."/>
        </authorList>
    </citation>
    <scope>NUCLEOTIDE SEQUENCE [LARGE SCALE GENOMIC DNA]</scope>
    <source>
        <strain evidence="1 2">CBS 115471</strain>
    </source>
</reference>
<organism evidence="1 2">
    <name type="scientific">Clohesyomyces aquaticus</name>
    <dbReference type="NCBI Taxonomy" id="1231657"/>
    <lineage>
        <taxon>Eukaryota</taxon>
        <taxon>Fungi</taxon>
        <taxon>Dikarya</taxon>
        <taxon>Ascomycota</taxon>
        <taxon>Pezizomycotina</taxon>
        <taxon>Dothideomycetes</taxon>
        <taxon>Pleosporomycetidae</taxon>
        <taxon>Pleosporales</taxon>
        <taxon>Lindgomycetaceae</taxon>
        <taxon>Clohesyomyces</taxon>
    </lineage>
</organism>
<proteinExistence type="predicted"/>
<evidence type="ECO:0000313" key="1">
    <source>
        <dbReference type="EMBL" id="ORY10812.1"/>
    </source>
</evidence>
<evidence type="ECO:0008006" key="3">
    <source>
        <dbReference type="Google" id="ProtNLM"/>
    </source>
</evidence>
<keyword evidence="2" id="KW-1185">Reference proteome</keyword>
<dbReference type="EMBL" id="MCFA01000068">
    <property type="protein sequence ID" value="ORY10812.1"/>
    <property type="molecule type" value="Genomic_DNA"/>
</dbReference>
<gene>
    <name evidence="1" type="ORF">BCR34DRAFT_485075</name>
</gene>
<dbReference type="Proteomes" id="UP000193144">
    <property type="component" value="Unassembled WGS sequence"/>
</dbReference>
<accession>A0A1Y1ZKN1</accession>